<keyword evidence="1" id="KW-0479">Metal-binding</keyword>
<dbReference type="PANTHER" id="PTHR38464:SF1">
    <property type="entry name" value="L-ARABINOSE ISOMERASE"/>
    <property type="match status" value="1"/>
</dbReference>
<gene>
    <name evidence="7" type="ORF">HDF10_001340</name>
</gene>
<comment type="caution">
    <text evidence="7">The sequence shown here is derived from an EMBL/GenBank/DDBJ whole genome shotgun (WGS) entry which is preliminary data.</text>
</comment>
<dbReference type="GO" id="GO:0008733">
    <property type="term" value="F:L-arabinose isomerase activity"/>
    <property type="evidence" value="ECO:0007669"/>
    <property type="project" value="UniProtKB-EC"/>
</dbReference>
<keyword evidence="5" id="KW-0119">Carbohydrate metabolism</keyword>
<dbReference type="CDD" id="cd00578">
    <property type="entry name" value="L-fuc_L-ara-isomerases"/>
    <property type="match status" value="1"/>
</dbReference>
<dbReference type="SUPFAM" id="SSF53743">
    <property type="entry name" value="FucI/AraA N-terminal and middle domains"/>
    <property type="match status" value="1"/>
</dbReference>
<dbReference type="InterPro" id="IPR004216">
    <property type="entry name" value="Fuc/Ara_isomerase_C"/>
</dbReference>
<dbReference type="GO" id="GO:0005829">
    <property type="term" value="C:cytosol"/>
    <property type="evidence" value="ECO:0007669"/>
    <property type="project" value="TreeGrafter"/>
</dbReference>
<evidence type="ECO:0000256" key="4">
    <source>
        <dbReference type="ARBA" id="ARBA00023235"/>
    </source>
</evidence>
<feature type="domain" description="L-arabinose isomerase C-terminal" evidence="6">
    <location>
        <begin position="349"/>
        <end position="487"/>
    </location>
</feature>
<evidence type="ECO:0000256" key="3">
    <source>
        <dbReference type="ARBA" id="ARBA00023211"/>
    </source>
</evidence>
<evidence type="ECO:0000259" key="6">
    <source>
        <dbReference type="Pfam" id="PF11762"/>
    </source>
</evidence>
<proteinExistence type="predicted"/>
<dbReference type="SUPFAM" id="SSF50443">
    <property type="entry name" value="FucI/AraA C-terminal domain-like"/>
    <property type="match status" value="1"/>
</dbReference>
<dbReference type="EMBL" id="JACHDZ010000002">
    <property type="protein sequence ID" value="MBB5343365.1"/>
    <property type="molecule type" value="Genomic_DNA"/>
</dbReference>
<sequence>MTKINTSLLEVSSFAAVSSEQNLRVGLFGVGLEAYWPQFPELKRRLDGYMSQVAIRLSRPGVEITDLGIIDTPNRALEASHELRRADVDIVFLYITTYALSATVLPLMRRLKVPLIVLNLQPTSRIDYANFNRLPDRQSMTGEWLAYCSACPLPEFVNVFRRSGIEMHEVTGVLEGEDACWKDVDDWISAAQVVADLEQNRLGLLGHYYSGMLDIYTDLTLLSAVFGVHIEILEVEELARLRAEAEAEVIESRVELFEQAFEMQDGCDPTDIAEAARTSVALDRLVEQHGLKSVAYYHKGTGNIENEQAISSIILGTSLLTAKGIPVAGEYEVKNVLAMKILSSLGAGGSFSEFYATDFEDDVVLMGHDGPGHVAIAEGKPKVRSLAVYHGKVGRGLSIEMSVRHGPVTLLSLAEDPGRGFKLVVAEGESVPGPTLEIGNTNSRYRFSIGARRFLSEWSAAGPAHHCAIGVGHLASTIEKVGALLGIPVIHVC</sequence>
<evidence type="ECO:0000256" key="5">
    <source>
        <dbReference type="ARBA" id="ARBA00023277"/>
    </source>
</evidence>
<dbReference type="AlphaFoldDB" id="A0A7W8J647"/>
<dbReference type="EC" id="5.3.1.4" evidence="7"/>
<dbReference type="GO" id="GO:0019569">
    <property type="term" value="P:L-arabinose catabolic process to D-xylulose 5-phosphate"/>
    <property type="evidence" value="ECO:0007669"/>
    <property type="project" value="TreeGrafter"/>
</dbReference>
<evidence type="ECO:0000313" key="7">
    <source>
        <dbReference type="EMBL" id="MBB5343365.1"/>
    </source>
</evidence>
<organism evidence="7 8">
    <name type="scientific">Tunturiibacter lichenicola</name>
    <dbReference type="NCBI Taxonomy" id="2051959"/>
    <lineage>
        <taxon>Bacteria</taxon>
        <taxon>Pseudomonadati</taxon>
        <taxon>Acidobacteriota</taxon>
        <taxon>Terriglobia</taxon>
        <taxon>Terriglobales</taxon>
        <taxon>Acidobacteriaceae</taxon>
        <taxon>Tunturiibacter</taxon>
    </lineage>
</organism>
<dbReference type="InterPro" id="IPR009015">
    <property type="entry name" value="Fucose_isomerase_N/cen_sf"/>
</dbReference>
<protein>
    <submittedName>
        <fullName evidence="7">L-arabinose isomerase</fullName>
        <ecNumber evidence="7">5.3.1.4</ecNumber>
    </submittedName>
</protein>
<dbReference type="Pfam" id="PF11762">
    <property type="entry name" value="Arabinose_Iso_C"/>
    <property type="match status" value="1"/>
</dbReference>
<dbReference type="Proteomes" id="UP000569092">
    <property type="component" value="Unassembled WGS sequence"/>
</dbReference>
<dbReference type="GO" id="GO:0046872">
    <property type="term" value="F:metal ion binding"/>
    <property type="evidence" value="ECO:0007669"/>
    <property type="project" value="UniProtKB-KW"/>
</dbReference>
<reference evidence="7 8" key="1">
    <citation type="submission" date="2020-08" db="EMBL/GenBank/DDBJ databases">
        <title>Genomic Encyclopedia of Type Strains, Phase IV (KMG-V): Genome sequencing to study the core and pangenomes of soil and plant-associated prokaryotes.</title>
        <authorList>
            <person name="Whitman W."/>
        </authorList>
    </citation>
    <scope>NUCLEOTIDE SEQUENCE [LARGE SCALE GENOMIC DNA]</scope>
    <source>
        <strain evidence="7 8">M8US30</strain>
    </source>
</reference>
<accession>A0A7W8J647</accession>
<dbReference type="PANTHER" id="PTHR38464">
    <property type="entry name" value="L-ARABINOSE ISOMERASE"/>
    <property type="match status" value="1"/>
</dbReference>
<evidence type="ECO:0000256" key="2">
    <source>
        <dbReference type="ARBA" id="ARBA00022935"/>
    </source>
</evidence>
<evidence type="ECO:0000313" key="8">
    <source>
        <dbReference type="Proteomes" id="UP000569092"/>
    </source>
</evidence>
<keyword evidence="3" id="KW-0464">Manganese</keyword>
<dbReference type="InterPro" id="IPR003762">
    <property type="entry name" value="Lara_isomerase"/>
</dbReference>
<evidence type="ECO:0000256" key="1">
    <source>
        <dbReference type="ARBA" id="ARBA00022723"/>
    </source>
</evidence>
<dbReference type="InterPro" id="IPR024664">
    <property type="entry name" value="Ara_Isoase_C"/>
</dbReference>
<keyword evidence="4 7" id="KW-0413">Isomerase</keyword>
<name>A0A7W8J647_9BACT</name>
<keyword evidence="2" id="KW-0054">Arabinose catabolism</keyword>